<dbReference type="Gene3D" id="2.60.40.10">
    <property type="entry name" value="Immunoglobulins"/>
    <property type="match status" value="1"/>
</dbReference>
<name>A0ABW5MNQ5_9SPHI</name>
<evidence type="ECO:0000259" key="1">
    <source>
        <dbReference type="Pfam" id="PF16403"/>
    </source>
</evidence>
<dbReference type="EMBL" id="JBHULL010000043">
    <property type="protein sequence ID" value="MFD2584975.1"/>
    <property type="molecule type" value="Genomic_DNA"/>
</dbReference>
<comment type="caution">
    <text evidence="2">The sequence shown here is derived from an EMBL/GenBank/DDBJ whole genome shotgun (WGS) entry which is preliminary data.</text>
</comment>
<proteinExistence type="predicted"/>
<dbReference type="RefSeq" id="WP_379082606.1">
    <property type="nucleotide sequence ID" value="NZ_JBHULL010000043.1"/>
</dbReference>
<reference evidence="3" key="1">
    <citation type="journal article" date="2019" name="Int. J. Syst. Evol. Microbiol.">
        <title>The Global Catalogue of Microorganisms (GCM) 10K type strain sequencing project: providing services to taxonomists for standard genome sequencing and annotation.</title>
        <authorList>
            <consortium name="The Broad Institute Genomics Platform"/>
            <consortium name="The Broad Institute Genome Sequencing Center for Infectious Disease"/>
            <person name="Wu L."/>
            <person name="Ma J."/>
        </authorList>
    </citation>
    <scope>NUCLEOTIDE SEQUENCE [LARGE SCALE GENOMIC DNA]</scope>
    <source>
        <strain evidence="3">KCTC 42866</strain>
    </source>
</reference>
<evidence type="ECO:0000313" key="2">
    <source>
        <dbReference type="EMBL" id="MFD2584975.1"/>
    </source>
</evidence>
<dbReference type="InterPro" id="IPR013783">
    <property type="entry name" value="Ig-like_fold"/>
</dbReference>
<dbReference type="Proteomes" id="UP001597461">
    <property type="component" value="Unassembled WGS sequence"/>
</dbReference>
<accession>A0ABW5MNQ5</accession>
<keyword evidence="3" id="KW-1185">Reference proteome</keyword>
<feature type="domain" description="Pesticidal crystal protein Cry22Aa Ig-like" evidence="1">
    <location>
        <begin position="43"/>
        <end position="111"/>
    </location>
</feature>
<organism evidence="2 3">
    <name type="scientific">Pedobacter vanadiisoli</name>
    <dbReference type="NCBI Taxonomy" id="1761975"/>
    <lineage>
        <taxon>Bacteria</taxon>
        <taxon>Pseudomonadati</taxon>
        <taxon>Bacteroidota</taxon>
        <taxon>Sphingobacteriia</taxon>
        <taxon>Sphingobacteriales</taxon>
        <taxon>Sphingobacteriaceae</taxon>
        <taxon>Pedobacter</taxon>
    </lineage>
</organism>
<dbReference type="Pfam" id="PF16403">
    <property type="entry name" value="Bact_surface_Ig-like"/>
    <property type="match status" value="1"/>
</dbReference>
<dbReference type="InterPro" id="IPR032179">
    <property type="entry name" value="Cry22Aa_Ig-like"/>
</dbReference>
<sequence>MKRYLTIIILGVISLVYSSCKKQSFDYPEGYVGISKITVFPVLTMKGDKYVAVAKGATYTDAGATAVAGTSTIEVKTTGLPNTATAGVYLITYSATNTDGFSATATRSVVVYDTKADALANDFSGNYLRAATGAISKWTKLAPGAYLVNNPGGAATGTTVNVIAINPTGSVIDIPQQNTDSGPWGSNTESKDLITGNYSWAVENPGYGTAVRTFVKQ</sequence>
<evidence type="ECO:0000313" key="3">
    <source>
        <dbReference type="Proteomes" id="UP001597461"/>
    </source>
</evidence>
<gene>
    <name evidence="2" type="ORF">ACFSR6_20935</name>
</gene>
<protein>
    <submittedName>
        <fullName evidence="2">Immunoglobulin-like domain-containing protein</fullName>
    </submittedName>
</protein>